<dbReference type="KEGG" id="cpor:BED41_10345"/>
<evidence type="ECO:0000313" key="3">
    <source>
        <dbReference type="Proteomes" id="UP000093044"/>
    </source>
</evidence>
<gene>
    <name evidence="2" type="ORF">BED41_10345</name>
</gene>
<reference evidence="2" key="1">
    <citation type="submission" date="2016-08" db="EMBL/GenBank/DDBJ databases">
        <title>Complete genome of Cloacibacillus porcorum.</title>
        <authorList>
            <person name="Looft T."/>
            <person name="Bayles D.O."/>
            <person name="Alt D.P."/>
        </authorList>
    </citation>
    <scope>NUCLEOTIDE SEQUENCE [LARGE SCALE GENOMIC DNA]</scope>
    <source>
        <strain evidence="2">CL-84</strain>
    </source>
</reference>
<dbReference type="STRING" id="1197717.BED41_10345"/>
<name>A0A1B2I620_9BACT</name>
<sequence>MKKYPDRYIFPAIFSKDEEGMWDVRFPDLDNCFTSADTLEEAIDQAKYTLEDCLYFLEKGKEDIPAPSDIPLNQSNDSVTQLVVAFMPPVRRAWSQKAVKKTLTIPAYLAELAEEQKLNYSALLQQAIRQELHVQ</sequence>
<organism evidence="2 3">
    <name type="scientific">Cloacibacillus porcorum</name>
    <dbReference type="NCBI Taxonomy" id="1197717"/>
    <lineage>
        <taxon>Bacteria</taxon>
        <taxon>Thermotogati</taxon>
        <taxon>Synergistota</taxon>
        <taxon>Synergistia</taxon>
        <taxon>Synergistales</taxon>
        <taxon>Synergistaceae</taxon>
        <taxon>Cloacibacillus</taxon>
    </lineage>
</organism>
<dbReference type="AlphaFoldDB" id="A0A1B2I620"/>
<evidence type="ECO:0000313" key="2">
    <source>
        <dbReference type="EMBL" id="ANZ45428.1"/>
    </source>
</evidence>
<evidence type="ECO:0000259" key="1">
    <source>
        <dbReference type="Pfam" id="PF15919"/>
    </source>
</evidence>
<dbReference type="OrthoDB" id="5419659at2"/>
<protein>
    <recommendedName>
        <fullName evidence="1">HicB-like antitoxin of toxin-antitoxin system domain-containing protein</fullName>
    </recommendedName>
</protein>
<dbReference type="Gene3D" id="3.30.160.250">
    <property type="match status" value="1"/>
</dbReference>
<dbReference type="EMBL" id="CP016757">
    <property type="protein sequence ID" value="ANZ45428.1"/>
    <property type="molecule type" value="Genomic_DNA"/>
</dbReference>
<dbReference type="SUPFAM" id="SSF143100">
    <property type="entry name" value="TTHA1013/TTHA0281-like"/>
    <property type="match status" value="1"/>
</dbReference>
<dbReference type="InterPro" id="IPR035069">
    <property type="entry name" value="TTHA1013/TTHA0281-like"/>
</dbReference>
<dbReference type="InterPro" id="IPR031807">
    <property type="entry name" value="HicB-like"/>
</dbReference>
<proteinExistence type="predicted"/>
<feature type="domain" description="HicB-like antitoxin of toxin-antitoxin system" evidence="1">
    <location>
        <begin position="10"/>
        <end position="121"/>
    </location>
</feature>
<dbReference type="Proteomes" id="UP000093044">
    <property type="component" value="Chromosome"/>
</dbReference>
<dbReference type="RefSeq" id="WP_066745704.1">
    <property type="nucleotide sequence ID" value="NZ_CP016757.1"/>
</dbReference>
<dbReference type="GeneID" id="83058249"/>
<keyword evidence="3" id="KW-1185">Reference proteome</keyword>
<dbReference type="Pfam" id="PF15919">
    <property type="entry name" value="HicB_lk_antitox"/>
    <property type="match status" value="1"/>
</dbReference>
<accession>A0A1B2I620</accession>